<keyword evidence="2" id="KW-1185">Reference proteome</keyword>
<accession>A0A9P6PKI4</accession>
<proteinExistence type="predicted"/>
<name>A0A9P6PKI4_9FUNG</name>
<organism evidence="1 2">
    <name type="scientific">Actinomortierella ambigua</name>
    <dbReference type="NCBI Taxonomy" id="1343610"/>
    <lineage>
        <taxon>Eukaryota</taxon>
        <taxon>Fungi</taxon>
        <taxon>Fungi incertae sedis</taxon>
        <taxon>Mucoromycota</taxon>
        <taxon>Mortierellomycotina</taxon>
        <taxon>Mortierellomycetes</taxon>
        <taxon>Mortierellales</taxon>
        <taxon>Mortierellaceae</taxon>
        <taxon>Actinomortierella</taxon>
    </lineage>
</organism>
<gene>
    <name evidence="1" type="ORF">DFQ27_001756</name>
</gene>
<dbReference type="AlphaFoldDB" id="A0A9P6PKI4"/>
<sequence>MTLEDLEPELGRDFLDFIDQCKDLKEMTAGKFLDFLLDNHMVVDTHFMATWEDKMARLSRFHPYAAHANIQLEKITRQSVPFVESFDFDQMLLQPEQEPYDYEPYGLRLTALEPIEQEQELSEDEQVRLEIYEVWTTLRQVLLQL</sequence>
<evidence type="ECO:0000313" key="2">
    <source>
        <dbReference type="Proteomes" id="UP000807716"/>
    </source>
</evidence>
<evidence type="ECO:0000313" key="1">
    <source>
        <dbReference type="EMBL" id="KAG0247664.1"/>
    </source>
</evidence>
<dbReference type="Proteomes" id="UP000807716">
    <property type="component" value="Unassembled WGS sequence"/>
</dbReference>
<reference evidence="1" key="1">
    <citation type="journal article" date="2020" name="Fungal Divers.">
        <title>Resolving the Mortierellaceae phylogeny through synthesis of multi-gene phylogenetics and phylogenomics.</title>
        <authorList>
            <person name="Vandepol N."/>
            <person name="Liber J."/>
            <person name="Desiro A."/>
            <person name="Na H."/>
            <person name="Kennedy M."/>
            <person name="Barry K."/>
            <person name="Grigoriev I.V."/>
            <person name="Miller A.N."/>
            <person name="O'Donnell K."/>
            <person name="Stajich J.E."/>
            <person name="Bonito G."/>
        </authorList>
    </citation>
    <scope>NUCLEOTIDE SEQUENCE</scope>
    <source>
        <strain evidence="1">BC1065</strain>
    </source>
</reference>
<protein>
    <submittedName>
        <fullName evidence="1">Uncharacterized protein</fullName>
    </submittedName>
</protein>
<dbReference type="EMBL" id="JAAAJB010001603">
    <property type="protein sequence ID" value="KAG0247664.1"/>
    <property type="molecule type" value="Genomic_DNA"/>
</dbReference>
<feature type="non-terminal residue" evidence="1">
    <location>
        <position position="145"/>
    </location>
</feature>
<comment type="caution">
    <text evidence="1">The sequence shown here is derived from an EMBL/GenBank/DDBJ whole genome shotgun (WGS) entry which is preliminary data.</text>
</comment>